<accession>A0A2P6TR19</accession>
<dbReference type="PANTHER" id="PTHR34553">
    <property type="entry name" value="OS05G0597400 PROTEIN"/>
    <property type="match status" value="1"/>
</dbReference>
<organism evidence="3 4">
    <name type="scientific">Chlorella sorokiniana</name>
    <name type="common">Freshwater green alga</name>
    <dbReference type="NCBI Taxonomy" id="3076"/>
    <lineage>
        <taxon>Eukaryota</taxon>
        <taxon>Viridiplantae</taxon>
        <taxon>Chlorophyta</taxon>
        <taxon>core chlorophytes</taxon>
        <taxon>Trebouxiophyceae</taxon>
        <taxon>Chlorellales</taxon>
        <taxon>Chlorellaceae</taxon>
        <taxon>Chlorella clade</taxon>
        <taxon>Chlorella</taxon>
    </lineage>
</organism>
<dbReference type="STRING" id="3076.A0A2P6TR19"/>
<proteinExistence type="predicted"/>
<feature type="compositionally biased region" description="Low complexity" evidence="1">
    <location>
        <begin position="867"/>
        <end position="880"/>
    </location>
</feature>
<feature type="transmembrane region" description="Helical" evidence="2">
    <location>
        <begin position="581"/>
        <end position="609"/>
    </location>
</feature>
<evidence type="ECO:0000256" key="1">
    <source>
        <dbReference type="SAM" id="MobiDB-lite"/>
    </source>
</evidence>
<feature type="region of interest" description="Disordered" evidence="1">
    <location>
        <begin position="787"/>
        <end position="828"/>
    </location>
</feature>
<sequence>MAGLLGASALSRASHALLPAPCKGLQPEQQHLRAPGGGHGALLAVVVACDATAAAAALATATAVTASVCLPPRTSSHTRRIIVPTYCLSGTHTRRSRSRRLGGGDEEAGGGDDGGGWFGGNNGDDGSGGWFGDNSEEEGGQGSGAARLQDLLVLWSLWCGLAFCQEAPLSRLVVGMWASRRHRACQLLLLPEQQQLVVLCDRRTAGTGGVRPSPSRFSLAAGLTAKSPFASGHSAYRHAGCVHAFEIPFCSIRGIQYDNPLCYEGRLVLETHNLRKREFATMEAARAYFWCAAAAGSHGPSRLGADCRHAPPTLPRPVLHVGSAPNPGGLAGLLASPPEKRQQTALGWLPLPAASGGLYRVASEGTLQSAKSGAPTSSLQPTACDSEVPGPDGWPAAHAFTTISRVYAYRTVVLNWRDPRIPGMLRPIIQGNERLLKLYESGLPAWAVYAPQYGLYYRPWLRTLTWLLFYAFSVFSFVIGFYDLYKVVPGLQVVMQRMMASLWLPPAAVLDWLEQHTQIRLSILLTYLFGKSEAFVWVVKWSHNFARATRTALQPVSDALGPPLALAGQALRVAGGQAWQALAAVGVTLAAFLQAGLAPIAAVLLQAWVALGAALLPLFQGVQYTTAGPLLWVGQSCGAAWAFLREAGASLAAGGAALVGTAKAGRAVGGATGHALAEQAVWLYVLPADALEMLRTSAVKVAKAAQAVAKFCLQMCDNVVRHRLTLGLRAERAWRRTKARLAAAALAPLRLLAELIKWAYVALRLLLLDRIEAGRLAAQARERREQEHAAAAAAGTAGTAATAVSGHSQEPSMRHLPETGQQGLSAAAQAAAPADATATVAAASVSLGTATLRRLESTASGKGSQDALSLAATAATPAAAQNGHTKHD</sequence>
<gene>
    <name evidence="3" type="ORF">C2E21_4819</name>
</gene>
<comment type="caution">
    <text evidence="3">The sequence shown here is derived from an EMBL/GenBank/DDBJ whole genome shotgun (WGS) entry which is preliminary data.</text>
</comment>
<dbReference type="EMBL" id="LHPG02000008">
    <property type="protein sequence ID" value="PRW56510.1"/>
    <property type="molecule type" value="Genomic_DNA"/>
</dbReference>
<name>A0A2P6TR19_CHLSO</name>
<keyword evidence="2" id="KW-0472">Membrane</keyword>
<feature type="compositionally biased region" description="Low complexity" evidence="1">
    <location>
        <begin position="819"/>
        <end position="828"/>
    </location>
</feature>
<dbReference type="OrthoDB" id="1915931at2759"/>
<dbReference type="PANTHER" id="PTHR34553:SF4">
    <property type="entry name" value="G1_S-SPECIFIC CYCLIN-E PROTEIN"/>
    <property type="match status" value="1"/>
</dbReference>
<feature type="transmembrane region" description="Helical" evidence="2">
    <location>
        <begin position="464"/>
        <end position="482"/>
    </location>
</feature>
<keyword evidence="4" id="KW-1185">Reference proteome</keyword>
<evidence type="ECO:0000313" key="3">
    <source>
        <dbReference type="EMBL" id="PRW56510.1"/>
    </source>
</evidence>
<evidence type="ECO:0000256" key="2">
    <source>
        <dbReference type="SAM" id="Phobius"/>
    </source>
</evidence>
<dbReference type="AlphaFoldDB" id="A0A2P6TR19"/>
<feature type="compositionally biased region" description="Low complexity" evidence="1">
    <location>
        <begin position="789"/>
        <end position="803"/>
    </location>
</feature>
<keyword evidence="2" id="KW-1133">Transmembrane helix</keyword>
<feature type="region of interest" description="Disordered" evidence="1">
    <location>
        <begin position="856"/>
        <end position="888"/>
    </location>
</feature>
<reference evidence="3 4" key="1">
    <citation type="journal article" date="2018" name="Plant J.">
        <title>Genome sequences of Chlorella sorokiniana UTEX 1602 and Micractinium conductrix SAG 241.80: implications to maltose excretion by a green alga.</title>
        <authorList>
            <person name="Arriola M.B."/>
            <person name="Velmurugan N."/>
            <person name="Zhang Y."/>
            <person name="Plunkett M.H."/>
            <person name="Hondzo H."/>
            <person name="Barney B.M."/>
        </authorList>
    </citation>
    <scope>NUCLEOTIDE SEQUENCE [LARGE SCALE GENOMIC DNA]</scope>
    <source>
        <strain evidence="4">UTEX 1602</strain>
    </source>
</reference>
<keyword evidence="2" id="KW-0812">Transmembrane</keyword>
<evidence type="ECO:0000313" key="4">
    <source>
        <dbReference type="Proteomes" id="UP000239899"/>
    </source>
</evidence>
<feature type="compositionally biased region" description="Gly residues" evidence="1">
    <location>
        <begin position="111"/>
        <end position="131"/>
    </location>
</feature>
<dbReference type="Proteomes" id="UP000239899">
    <property type="component" value="Unassembled WGS sequence"/>
</dbReference>
<protein>
    <submittedName>
        <fullName evidence="3">NADH dehydrogenase [ubiquinone] 1 alpha subcomplex subunit mitochondrial</fullName>
    </submittedName>
</protein>
<feature type="region of interest" description="Disordered" evidence="1">
    <location>
        <begin position="94"/>
        <end position="142"/>
    </location>
</feature>